<dbReference type="EMBL" id="MFAQ01000046">
    <property type="protein sequence ID" value="OGD81328.1"/>
    <property type="molecule type" value="Genomic_DNA"/>
</dbReference>
<dbReference type="Gene3D" id="3.40.50.150">
    <property type="entry name" value="Vaccinia Virus protein VP39"/>
    <property type="match status" value="1"/>
</dbReference>
<dbReference type="AlphaFoldDB" id="A0A1F5FNZ7"/>
<evidence type="ECO:0008006" key="3">
    <source>
        <dbReference type="Google" id="ProtNLM"/>
    </source>
</evidence>
<evidence type="ECO:0000313" key="2">
    <source>
        <dbReference type="Proteomes" id="UP000179237"/>
    </source>
</evidence>
<dbReference type="Proteomes" id="UP000179237">
    <property type="component" value="Unassembled WGS sequence"/>
</dbReference>
<organism evidence="1 2">
    <name type="scientific">Candidatus Collierbacteria bacterium RIFOXYD1_FULL_40_9</name>
    <dbReference type="NCBI Taxonomy" id="1817731"/>
    <lineage>
        <taxon>Bacteria</taxon>
        <taxon>Candidatus Collieribacteriota</taxon>
    </lineage>
</organism>
<sequence>MTDFLGVVEKIYNVLSEDHVLANEFYQKWGVSLADFKRKITDPLTHGGYVSKLKSIENLEIRKETSVLDIGPEMGLEVFMLAELTDKVTVCDPDVSNLKLISDIARKYIKDGGVRKGVLINFEPLGFGNDVDSIARERTMYNDIVEKLGHSLPAFYNIASERNLNILKEEMFDLIFIHKILTTITRSKAEKPFVVFCEAIEVIKKLLKVGGVCSWTEPEFVWEQKRVLNNLTKIKGVIVEKIEYHPKELPEKFVQLFIYKVHE</sequence>
<protein>
    <recommendedName>
        <fullName evidence="3">Methyltransferase domain-containing protein</fullName>
    </recommendedName>
</protein>
<reference evidence="1 2" key="1">
    <citation type="journal article" date="2016" name="Nat. Commun.">
        <title>Thousands of microbial genomes shed light on interconnected biogeochemical processes in an aquifer system.</title>
        <authorList>
            <person name="Anantharaman K."/>
            <person name="Brown C.T."/>
            <person name="Hug L.A."/>
            <person name="Sharon I."/>
            <person name="Castelle C.J."/>
            <person name="Probst A.J."/>
            <person name="Thomas B.C."/>
            <person name="Singh A."/>
            <person name="Wilkins M.J."/>
            <person name="Karaoz U."/>
            <person name="Brodie E.L."/>
            <person name="Williams K.H."/>
            <person name="Hubbard S.S."/>
            <person name="Banfield J.F."/>
        </authorList>
    </citation>
    <scope>NUCLEOTIDE SEQUENCE [LARGE SCALE GENOMIC DNA]</scope>
</reference>
<dbReference type="SUPFAM" id="SSF53335">
    <property type="entry name" value="S-adenosyl-L-methionine-dependent methyltransferases"/>
    <property type="match status" value="1"/>
</dbReference>
<name>A0A1F5FNZ7_9BACT</name>
<dbReference type="InterPro" id="IPR029063">
    <property type="entry name" value="SAM-dependent_MTases_sf"/>
</dbReference>
<gene>
    <name evidence="1" type="ORF">A2572_02295</name>
</gene>
<comment type="caution">
    <text evidence="1">The sequence shown here is derived from an EMBL/GenBank/DDBJ whole genome shotgun (WGS) entry which is preliminary data.</text>
</comment>
<evidence type="ECO:0000313" key="1">
    <source>
        <dbReference type="EMBL" id="OGD81328.1"/>
    </source>
</evidence>
<proteinExistence type="predicted"/>
<accession>A0A1F5FNZ7</accession>